<accession>A0ACB9ZL36</accession>
<comment type="caution">
    <text evidence="1">The sequence shown here is derived from an EMBL/GenBank/DDBJ whole genome shotgun (WGS) entry which is preliminary data.</text>
</comment>
<dbReference type="Proteomes" id="UP001060085">
    <property type="component" value="Linkage Group LG08"/>
</dbReference>
<sequence length="273" mass="31029">MTYVSLEKKTSHSFQWLNHTTYIINYTVELFLSYYFNLKIHFPSFAVLFSLSMERKKGRGGSHIEELALVKAAAWAWYQHGSGAEGKPPIREYDLSITQKPPKPSRYKLEAAAAAMIKPREEEDLIIKSSSPSPPLLPNLFNSSYQLNNTNVSLLDKYEVERISMQLDRYIESENNGGGSRRENGKVASLSEIGTSDRKIRSNNCKTKKGKNSKRFWVAICGSRSDVVEALEDRRKVSYGNNTRWPEKNFAAAVKSDNHLLPREGGVHGECFW</sequence>
<evidence type="ECO:0000313" key="2">
    <source>
        <dbReference type="Proteomes" id="UP001060085"/>
    </source>
</evidence>
<gene>
    <name evidence="1" type="ORF">M9H77_34104</name>
</gene>
<name>A0ACB9ZL36_CATRO</name>
<protein>
    <submittedName>
        <fullName evidence="1">Uncharacterized protein</fullName>
    </submittedName>
</protein>
<dbReference type="EMBL" id="CM044708">
    <property type="protein sequence ID" value="KAI5648099.1"/>
    <property type="molecule type" value="Genomic_DNA"/>
</dbReference>
<evidence type="ECO:0000313" key="1">
    <source>
        <dbReference type="EMBL" id="KAI5648099.1"/>
    </source>
</evidence>
<organism evidence="1 2">
    <name type="scientific">Catharanthus roseus</name>
    <name type="common">Madagascar periwinkle</name>
    <name type="synonym">Vinca rosea</name>
    <dbReference type="NCBI Taxonomy" id="4058"/>
    <lineage>
        <taxon>Eukaryota</taxon>
        <taxon>Viridiplantae</taxon>
        <taxon>Streptophyta</taxon>
        <taxon>Embryophyta</taxon>
        <taxon>Tracheophyta</taxon>
        <taxon>Spermatophyta</taxon>
        <taxon>Magnoliopsida</taxon>
        <taxon>eudicotyledons</taxon>
        <taxon>Gunneridae</taxon>
        <taxon>Pentapetalae</taxon>
        <taxon>asterids</taxon>
        <taxon>lamiids</taxon>
        <taxon>Gentianales</taxon>
        <taxon>Apocynaceae</taxon>
        <taxon>Rauvolfioideae</taxon>
        <taxon>Vinceae</taxon>
        <taxon>Catharanthinae</taxon>
        <taxon>Catharanthus</taxon>
    </lineage>
</organism>
<reference evidence="2" key="1">
    <citation type="journal article" date="2023" name="Nat. Plants">
        <title>Single-cell RNA sequencing provides a high-resolution roadmap for understanding the multicellular compartmentation of specialized metabolism.</title>
        <authorList>
            <person name="Sun S."/>
            <person name="Shen X."/>
            <person name="Li Y."/>
            <person name="Li Y."/>
            <person name="Wang S."/>
            <person name="Li R."/>
            <person name="Zhang H."/>
            <person name="Shen G."/>
            <person name="Guo B."/>
            <person name="Wei J."/>
            <person name="Xu J."/>
            <person name="St-Pierre B."/>
            <person name="Chen S."/>
            <person name="Sun C."/>
        </authorList>
    </citation>
    <scope>NUCLEOTIDE SEQUENCE [LARGE SCALE GENOMIC DNA]</scope>
</reference>
<proteinExistence type="predicted"/>
<keyword evidence="2" id="KW-1185">Reference proteome</keyword>